<organism evidence="1 2">
    <name type="scientific">Aristolochia fimbriata</name>
    <name type="common">White veined hardy Dutchman's pipe vine</name>
    <dbReference type="NCBI Taxonomy" id="158543"/>
    <lineage>
        <taxon>Eukaryota</taxon>
        <taxon>Viridiplantae</taxon>
        <taxon>Streptophyta</taxon>
        <taxon>Embryophyta</taxon>
        <taxon>Tracheophyta</taxon>
        <taxon>Spermatophyta</taxon>
        <taxon>Magnoliopsida</taxon>
        <taxon>Magnoliidae</taxon>
        <taxon>Piperales</taxon>
        <taxon>Aristolochiaceae</taxon>
        <taxon>Aristolochia</taxon>
    </lineage>
</organism>
<comment type="caution">
    <text evidence="1">The sequence shown here is derived from an EMBL/GenBank/DDBJ whole genome shotgun (WGS) entry which is preliminary data.</text>
</comment>
<sequence length="136" mass="15006">MYEVTGWNPHTDVISMWTRLEIAAGWWEFPCIISDETLEGPLALVTKGLAEVLELFLKRESLVSRSLLEVDERNFAVPLGGFKEIDGGHGRNSEANVRAAMKTDRRANMGTKVETANVEAAGVEAASVEVVMTVWN</sequence>
<evidence type="ECO:0000313" key="2">
    <source>
        <dbReference type="Proteomes" id="UP000825729"/>
    </source>
</evidence>
<dbReference type="AlphaFoldDB" id="A0AAV7ELJ2"/>
<dbReference type="EMBL" id="JAINDJ010000004">
    <property type="protein sequence ID" value="KAG9449301.1"/>
    <property type="molecule type" value="Genomic_DNA"/>
</dbReference>
<evidence type="ECO:0000313" key="1">
    <source>
        <dbReference type="EMBL" id="KAG9449301.1"/>
    </source>
</evidence>
<name>A0AAV7ELJ2_ARIFI</name>
<protein>
    <submittedName>
        <fullName evidence="1">Uncharacterized protein</fullName>
    </submittedName>
</protein>
<gene>
    <name evidence="1" type="ORF">H6P81_009266</name>
</gene>
<accession>A0AAV7ELJ2</accession>
<proteinExistence type="predicted"/>
<dbReference type="Proteomes" id="UP000825729">
    <property type="component" value="Unassembled WGS sequence"/>
</dbReference>
<keyword evidence="2" id="KW-1185">Reference proteome</keyword>
<reference evidence="1 2" key="1">
    <citation type="submission" date="2021-07" db="EMBL/GenBank/DDBJ databases">
        <title>The Aristolochia fimbriata genome: insights into angiosperm evolution, floral development and chemical biosynthesis.</title>
        <authorList>
            <person name="Jiao Y."/>
        </authorList>
    </citation>
    <scope>NUCLEOTIDE SEQUENCE [LARGE SCALE GENOMIC DNA]</scope>
    <source>
        <strain evidence="1">IBCAS-2021</strain>
        <tissue evidence="1">Leaf</tissue>
    </source>
</reference>